<dbReference type="RefSeq" id="WP_332293290.1">
    <property type="nucleotide sequence ID" value="NZ_JAZIBG010000058.1"/>
</dbReference>
<dbReference type="CDD" id="cd02230">
    <property type="entry name" value="cupin_HP0902-like"/>
    <property type="match status" value="1"/>
</dbReference>
<dbReference type="InterPro" id="IPR013096">
    <property type="entry name" value="Cupin_2"/>
</dbReference>
<dbReference type="InterPro" id="IPR014710">
    <property type="entry name" value="RmlC-like_jellyroll"/>
</dbReference>
<evidence type="ECO:0000313" key="3">
    <source>
        <dbReference type="Proteomes" id="UP001336250"/>
    </source>
</evidence>
<sequence>MALQHARSGEPLDVQPFGAALPGQKTTALFKSAQLEVMRLVLMAGKALPPHQMPGEVTIQCIEGELDVTVAGESHRLAAGQLLFLEGGTPHGVVALRDASALVTLVLPQP</sequence>
<dbReference type="Gene3D" id="2.60.120.10">
    <property type="entry name" value="Jelly Rolls"/>
    <property type="match status" value="1"/>
</dbReference>
<dbReference type="PANTHER" id="PTHR37694">
    <property type="entry name" value="SLR8022 PROTEIN"/>
    <property type="match status" value="1"/>
</dbReference>
<reference evidence="2 3" key="1">
    <citation type="submission" date="2024-02" db="EMBL/GenBank/DDBJ databases">
        <title>Genome sequence of Aquincola sp. MAHUQ-54.</title>
        <authorList>
            <person name="Huq M.A."/>
        </authorList>
    </citation>
    <scope>NUCLEOTIDE SEQUENCE [LARGE SCALE GENOMIC DNA]</scope>
    <source>
        <strain evidence="2 3">MAHUQ-54</strain>
    </source>
</reference>
<gene>
    <name evidence="2" type="ORF">V4F39_26695</name>
</gene>
<dbReference type="AlphaFoldDB" id="A0AAW9QL27"/>
<protein>
    <submittedName>
        <fullName evidence="2">Cupin domain-containing protein</fullName>
    </submittedName>
</protein>
<comment type="caution">
    <text evidence="2">The sequence shown here is derived from an EMBL/GenBank/DDBJ whole genome shotgun (WGS) entry which is preliminary data.</text>
</comment>
<feature type="domain" description="Cupin type-2" evidence="1">
    <location>
        <begin position="40"/>
        <end position="104"/>
    </location>
</feature>
<dbReference type="InterPro" id="IPR011051">
    <property type="entry name" value="RmlC_Cupin_sf"/>
</dbReference>
<organism evidence="2 3">
    <name type="scientific">Aquincola agrisoli</name>
    <dbReference type="NCBI Taxonomy" id="3119538"/>
    <lineage>
        <taxon>Bacteria</taxon>
        <taxon>Pseudomonadati</taxon>
        <taxon>Pseudomonadota</taxon>
        <taxon>Betaproteobacteria</taxon>
        <taxon>Burkholderiales</taxon>
        <taxon>Sphaerotilaceae</taxon>
        <taxon>Aquincola</taxon>
    </lineage>
</organism>
<accession>A0AAW9QL27</accession>
<dbReference type="SUPFAM" id="SSF51182">
    <property type="entry name" value="RmlC-like cupins"/>
    <property type="match status" value="1"/>
</dbReference>
<evidence type="ECO:0000259" key="1">
    <source>
        <dbReference type="Pfam" id="PF07883"/>
    </source>
</evidence>
<dbReference type="EMBL" id="JAZIBG010000058">
    <property type="protein sequence ID" value="MEF7617527.1"/>
    <property type="molecule type" value="Genomic_DNA"/>
</dbReference>
<dbReference type="Proteomes" id="UP001336250">
    <property type="component" value="Unassembled WGS sequence"/>
</dbReference>
<name>A0AAW9QL27_9BURK</name>
<proteinExistence type="predicted"/>
<dbReference type="PANTHER" id="PTHR37694:SF1">
    <property type="entry name" value="SLR8022 PROTEIN"/>
    <property type="match status" value="1"/>
</dbReference>
<dbReference type="Pfam" id="PF07883">
    <property type="entry name" value="Cupin_2"/>
    <property type="match status" value="1"/>
</dbReference>
<keyword evidence="3" id="KW-1185">Reference proteome</keyword>
<evidence type="ECO:0000313" key="2">
    <source>
        <dbReference type="EMBL" id="MEF7617527.1"/>
    </source>
</evidence>